<dbReference type="Gene3D" id="2.90.10.10">
    <property type="entry name" value="Bulb-type lectin domain"/>
    <property type="match status" value="1"/>
</dbReference>
<feature type="compositionally biased region" description="Low complexity" evidence="6">
    <location>
        <begin position="433"/>
        <end position="472"/>
    </location>
</feature>
<evidence type="ECO:0000256" key="3">
    <source>
        <dbReference type="ARBA" id="ARBA00022840"/>
    </source>
</evidence>
<comment type="similarity">
    <text evidence="1">Belongs to the heat shock protein 70 family.</text>
</comment>
<evidence type="ECO:0000256" key="2">
    <source>
        <dbReference type="ARBA" id="ARBA00022741"/>
    </source>
</evidence>
<evidence type="ECO:0000256" key="6">
    <source>
        <dbReference type="SAM" id="MobiDB-lite"/>
    </source>
</evidence>
<keyword evidence="5" id="KW-0143">Chaperone</keyword>
<dbReference type="EMBL" id="QVFU01000089">
    <property type="protein sequence ID" value="RFS40998.1"/>
    <property type="molecule type" value="Genomic_DNA"/>
</dbReference>
<accession>A0A372FR72</accession>
<dbReference type="Proteomes" id="UP000262621">
    <property type="component" value="Unassembled WGS sequence"/>
</dbReference>
<dbReference type="InterPro" id="IPR018181">
    <property type="entry name" value="Heat_shock_70_CS"/>
</dbReference>
<evidence type="ECO:0000256" key="4">
    <source>
        <dbReference type="ARBA" id="ARBA00023016"/>
    </source>
</evidence>
<dbReference type="GO" id="GO:0005524">
    <property type="term" value="F:ATP binding"/>
    <property type="evidence" value="ECO:0007669"/>
    <property type="project" value="UniProtKB-KW"/>
</dbReference>
<dbReference type="SUPFAM" id="SSF51110">
    <property type="entry name" value="alpha-D-mannose-specific plant lectins"/>
    <property type="match status" value="1"/>
</dbReference>
<dbReference type="InterPro" id="IPR043129">
    <property type="entry name" value="ATPase_NBD"/>
</dbReference>
<evidence type="ECO:0000256" key="5">
    <source>
        <dbReference type="ARBA" id="ARBA00023186"/>
    </source>
</evidence>
<dbReference type="Gene3D" id="3.90.640.10">
    <property type="entry name" value="Actin, Chain A, domain 4"/>
    <property type="match status" value="1"/>
</dbReference>
<gene>
    <name evidence="8" type="ORF">D0Q02_29855</name>
</gene>
<keyword evidence="4" id="KW-0346">Stress response</keyword>
<dbReference type="FunFam" id="3.30.420.40:FF:000028">
    <property type="entry name" value="heat shock 70 kDa protein-like"/>
    <property type="match status" value="1"/>
</dbReference>
<dbReference type="SUPFAM" id="SSF53067">
    <property type="entry name" value="Actin-like ATPase domain"/>
    <property type="match status" value="2"/>
</dbReference>
<evidence type="ECO:0000256" key="1">
    <source>
        <dbReference type="ARBA" id="ARBA00007381"/>
    </source>
</evidence>
<dbReference type="PROSITE" id="PS01036">
    <property type="entry name" value="HSP70_3"/>
    <property type="match status" value="1"/>
</dbReference>
<protein>
    <submittedName>
        <fullName evidence="8">Hsp70 family protein</fullName>
    </submittedName>
</protein>
<proteinExistence type="inferred from homology"/>
<dbReference type="AlphaFoldDB" id="A0A372FR72"/>
<dbReference type="PANTHER" id="PTHR42749">
    <property type="entry name" value="CELL SHAPE-DETERMINING PROTEIN MREB"/>
    <property type="match status" value="1"/>
</dbReference>
<keyword evidence="2" id="KW-0547">Nucleotide-binding</keyword>
<feature type="region of interest" description="Disordered" evidence="6">
    <location>
        <begin position="429"/>
        <end position="473"/>
    </location>
</feature>
<dbReference type="PANTHER" id="PTHR42749:SF1">
    <property type="entry name" value="CELL SHAPE-DETERMINING PROTEIN MREB"/>
    <property type="match status" value="1"/>
</dbReference>
<evidence type="ECO:0000313" key="9">
    <source>
        <dbReference type="Proteomes" id="UP000262621"/>
    </source>
</evidence>
<dbReference type="PROSITE" id="PS50927">
    <property type="entry name" value="BULB_LECTIN"/>
    <property type="match status" value="1"/>
</dbReference>
<dbReference type="InterPro" id="IPR013126">
    <property type="entry name" value="Hsp_70_fam"/>
</dbReference>
<dbReference type="Gene3D" id="3.30.420.40">
    <property type="match status" value="2"/>
</dbReference>
<dbReference type="OrthoDB" id="9766019at2"/>
<organism evidence="8 9">
    <name type="scientific">Micromonospora craniellae</name>
    <dbReference type="NCBI Taxonomy" id="2294034"/>
    <lineage>
        <taxon>Bacteria</taxon>
        <taxon>Bacillati</taxon>
        <taxon>Actinomycetota</taxon>
        <taxon>Actinomycetes</taxon>
        <taxon>Micromonosporales</taxon>
        <taxon>Micromonosporaceae</taxon>
        <taxon>Micromonospora</taxon>
    </lineage>
</organism>
<dbReference type="GO" id="GO:0140662">
    <property type="term" value="F:ATP-dependent protein folding chaperone"/>
    <property type="evidence" value="ECO:0007669"/>
    <property type="project" value="InterPro"/>
</dbReference>
<comment type="caution">
    <text evidence="8">The sequence shown here is derived from an EMBL/GenBank/DDBJ whole genome shotgun (WGS) entry which is preliminary data.</text>
</comment>
<sequence>MAYGLGIDVGTTFTAAALAYDTHAEMLTLGDTALVAPSVVFAGRDGRLLTGDVAVRAAEAEPGRAIHEFKRRLGDPTPIVLGERGYAPTELIAAVVRDVVDKARAATGEQPGAVVLTCPAIWGPYRLEQFTEVATMASLDVSRVVTEPEAAATFYLSSNATPPDALLAVYDLGGGTFDTAVIRSHDDRAELLGNAEGVDGTGGMDLDQVVLAMVDEQLDGAVSRLVGSDPAEAAVLARLRTDAVRAKESLSSESAVVMAFFLTDGPHEVRLTRPEFEHRIAPLLAPTIDAVRRALDSAGLEATDLDAILLSGGSSRVPLVLTRLSEEFGRPVLSVGHPKHVVALGAAMLAYRAFQEHGSSAACTDPDPAEAPRPSVRGPAWQHAARLATSRAGRFRVTRRTLVASLSVLTVLGLMAGVVWWDGSGTGGQRDGASLASTASPTNAPPSTASAPAASAPARPASTASGTPAPAADNLTGQTCAAIGPTWSAGYGSLTSYPGSSPAEVRRGSHEGHEVLLVRPSSQLDRRSIRGNGYIRIGHAYLVMEASGDLLLYRSPQHLAAGSACAAWRTGTGGNPGAYLRFQPDGNLVVYAPDGRVLWASRTCCDGSVDALAVRADGNLLLVNQSSGRVHWTTGTAAG</sequence>
<dbReference type="InterPro" id="IPR036426">
    <property type="entry name" value="Bulb-type_lectin_dom_sf"/>
</dbReference>
<dbReference type="SMART" id="SM00108">
    <property type="entry name" value="B_lectin"/>
    <property type="match status" value="1"/>
</dbReference>
<keyword evidence="9" id="KW-1185">Reference proteome</keyword>
<evidence type="ECO:0000313" key="8">
    <source>
        <dbReference type="EMBL" id="RFS40998.1"/>
    </source>
</evidence>
<name>A0A372FR72_9ACTN</name>
<dbReference type="PRINTS" id="PR00301">
    <property type="entry name" value="HEATSHOCK70"/>
</dbReference>
<keyword evidence="3" id="KW-0067">ATP-binding</keyword>
<feature type="region of interest" description="Disordered" evidence="6">
    <location>
        <begin position="359"/>
        <end position="380"/>
    </location>
</feature>
<evidence type="ECO:0000259" key="7">
    <source>
        <dbReference type="PROSITE" id="PS50927"/>
    </source>
</evidence>
<dbReference type="Pfam" id="PF00012">
    <property type="entry name" value="HSP70"/>
    <property type="match status" value="1"/>
</dbReference>
<feature type="domain" description="Bulb-type lectin" evidence="7">
    <location>
        <begin position="520"/>
        <end position="635"/>
    </location>
</feature>
<dbReference type="RefSeq" id="WP_117231257.1">
    <property type="nucleotide sequence ID" value="NZ_CP061725.1"/>
</dbReference>
<dbReference type="InterPro" id="IPR001480">
    <property type="entry name" value="Bulb-type_lectin_dom"/>
</dbReference>
<reference evidence="8 9" key="1">
    <citation type="submission" date="2018-08" db="EMBL/GenBank/DDBJ databases">
        <title>Verrucosispora craniellae sp. nov., isolated from a marine sponge in the South China Sea.</title>
        <authorList>
            <person name="Li L."/>
            <person name="Lin H.W."/>
        </authorList>
    </citation>
    <scope>NUCLEOTIDE SEQUENCE [LARGE SCALE GENOMIC DNA]</scope>
    <source>
        <strain evidence="8 9">LHW63014</strain>
    </source>
</reference>